<dbReference type="NCBIfam" id="TIGR00229">
    <property type="entry name" value="sensory_box"/>
    <property type="match status" value="2"/>
</dbReference>
<evidence type="ECO:0000256" key="5">
    <source>
        <dbReference type="ARBA" id="ARBA00022741"/>
    </source>
</evidence>
<dbReference type="PROSITE" id="PS50109">
    <property type="entry name" value="HIS_KIN"/>
    <property type="match status" value="1"/>
</dbReference>
<protein>
    <recommendedName>
        <fullName evidence="2">histidine kinase</fullName>
        <ecNumber evidence="2">2.7.13.3</ecNumber>
    </recommendedName>
</protein>
<keyword evidence="5" id="KW-0547">Nucleotide-binding</keyword>
<dbReference type="PROSITE" id="PS50112">
    <property type="entry name" value="PAS"/>
    <property type="match status" value="2"/>
</dbReference>
<dbReference type="EC" id="2.7.13.3" evidence="2"/>
<dbReference type="InterPro" id="IPR003594">
    <property type="entry name" value="HATPase_dom"/>
</dbReference>
<evidence type="ECO:0000256" key="4">
    <source>
        <dbReference type="ARBA" id="ARBA00022679"/>
    </source>
</evidence>
<dbReference type="Gene3D" id="3.30.450.40">
    <property type="match status" value="1"/>
</dbReference>
<evidence type="ECO:0000259" key="9">
    <source>
        <dbReference type="PROSITE" id="PS50109"/>
    </source>
</evidence>
<feature type="domain" description="PAC" evidence="11">
    <location>
        <begin position="263"/>
        <end position="316"/>
    </location>
</feature>
<comment type="catalytic activity">
    <reaction evidence="1">
        <text>ATP + protein L-histidine = ADP + protein N-phospho-L-histidine.</text>
        <dbReference type="EC" id="2.7.13.3"/>
    </reaction>
</comment>
<dbReference type="SUPFAM" id="SSF55874">
    <property type="entry name" value="ATPase domain of HSP90 chaperone/DNA topoisomerase II/histidine kinase"/>
    <property type="match status" value="1"/>
</dbReference>
<evidence type="ECO:0000313" key="13">
    <source>
        <dbReference type="Proteomes" id="UP001164761"/>
    </source>
</evidence>
<dbReference type="CDD" id="cd00082">
    <property type="entry name" value="HisKA"/>
    <property type="match status" value="1"/>
</dbReference>
<organism evidence="12 13">
    <name type="scientific">Alicyclobacillus fastidiosus</name>
    <dbReference type="NCBI Taxonomy" id="392011"/>
    <lineage>
        <taxon>Bacteria</taxon>
        <taxon>Bacillati</taxon>
        <taxon>Bacillota</taxon>
        <taxon>Bacilli</taxon>
        <taxon>Bacillales</taxon>
        <taxon>Alicyclobacillaceae</taxon>
        <taxon>Alicyclobacillus</taxon>
    </lineage>
</organism>
<feature type="domain" description="PAC" evidence="11">
    <location>
        <begin position="410"/>
        <end position="462"/>
    </location>
</feature>
<evidence type="ECO:0000256" key="1">
    <source>
        <dbReference type="ARBA" id="ARBA00000085"/>
    </source>
</evidence>
<evidence type="ECO:0000256" key="8">
    <source>
        <dbReference type="ARBA" id="ARBA00023012"/>
    </source>
</evidence>
<evidence type="ECO:0000256" key="2">
    <source>
        <dbReference type="ARBA" id="ARBA00012438"/>
    </source>
</evidence>
<gene>
    <name evidence="12" type="ORF">NZD89_20255</name>
</gene>
<dbReference type="PANTHER" id="PTHR43065">
    <property type="entry name" value="SENSOR HISTIDINE KINASE"/>
    <property type="match status" value="1"/>
</dbReference>
<dbReference type="InterPro" id="IPR013767">
    <property type="entry name" value="PAS_fold"/>
</dbReference>
<dbReference type="PRINTS" id="PR00344">
    <property type="entry name" value="BCTRLSENSOR"/>
</dbReference>
<dbReference type="Proteomes" id="UP001164761">
    <property type="component" value="Chromosome"/>
</dbReference>
<dbReference type="SMART" id="SM00388">
    <property type="entry name" value="HisKA"/>
    <property type="match status" value="1"/>
</dbReference>
<keyword evidence="3" id="KW-0597">Phosphoprotein</keyword>
<keyword evidence="13" id="KW-1185">Reference proteome</keyword>
<evidence type="ECO:0000259" key="11">
    <source>
        <dbReference type="PROSITE" id="PS50113"/>
    </source>
</evidence>
<dbReference type="InterPro" id="IPR036890">
    <property type="entry name" value="HATPase_C_sf"/>
</dbReference>
<evidence type="ECO:0000256" key="6">
    <source>
        <dbReference type="ARBA" id="ARBA00022777"/>
    </source>
</evidence>
<dbReference type="CDD" id="cd00130">
    <property type="entry name" value="PAS"/>
    <property type="match status" value="2"/>
</dbReference>
<dbReference type="GO" id="GO:0005524">
    <property type="term" value="F:ATP binding"/>
    <property type="evidence" value="ECO:0007669"/>
    <property type="project" value="UniProtKB-KW"/>
</dbReference>
<evidence type="ECO:0000256" key="7">
    <source>
        <dbReference type="ARBA" id="ARBA00022840"/>
    </source>
</evidence>
<dbReference type="CDD" id="cd00075">
    <property type="entry name" value="HATPase"/>
    <property type="match status" value="1"/>
</dbReference>
<dbReference type="SMART" id="SM00086">
    <property type="entry name" value="PAC"/>
    <property type="match status" value="2"/>
</dbReference>
<dbReference type="InterPro" id="IPR003661">
    <property type="entry name" value="HisK_dim/P_dom"/>
</dbReference>
<dbReference type="InterPro" id="IPR004358">
    <property type="entry name" value="Sig_transdc_His_kin-like_C"/>
</dbReference>
<sequence>MYCEEEPYYVKLAKERVIRAGIDPSHIPVLSPVVGEFELSQIREQFSEILSVCQYFVGKLFAQLKGSPILVAISDHAGLLLNVFGDPGIQKAMIDLGIAPGVRFTEKDCGTNSISLALLEGKPVRLIGSDHYHDYLHDIACYSVPIKHYNEQTVLGTVSIMTTVEWSHPMYLTLLVMIVDSIEREILLRRQNSELEMLNQVILTSTPSGAIIADSRGIISEANAVAEEITGLKRSLLVERPASELDELGSYISKVVKQGKAYKNIELTFPYYSENGNRFCLFDVFPIYNKNKAVVGAFGQLRDITEFKRQSLELQQAHLMLKNSFNDLLEAEEQLRAIINALPNLIVLKDHKGRWLEANETAINFFGIENGVYKGKTNEQVSAESCVYENEFWDFVQKSDETTLCSEEIHTFKNTCIQPNGLSVELEVVKSPIFYSDGRLKGIVVTAQDVTERNKLAEILKRADKLATVGQLAAGVAHEIRNPLTSLKGFLKLIPQSNNPQHYIEIMESEINRIEHVTNELLVLAKPQIKQFKSIDLVQKLTNVLHVLNTQALMKSIEVSIEVQTNVSLIECEPSRLEQVFVNVIKNAIEATPAGGNVIVQLLESDNEELVLRIIDNGHGIPHENIPRLGEPFFTTKENGTGLGLMISQKIVLEHCGKFEIISTVGKGTTVSIVLPFKQPQR</sequence>
<dbReference type="InterPro" id="IPR001610">
    <property type="entry name" value="PAC"/>
</dbReference>
<dbReference type="InterPro" id="IPR035965">
    <property type="entry name" value="PAS-like_dom_sf"/>
</dbReference>
<feature type="domain" description="PAS" evidence="10">
    <location>
        <begin position="194"/>
        <end position="240"/>
    </location>
</feature>
<dbReference type="Pfam" id="PF00989">
    <property type="entry name" value="PAS"/>
    <property type="match status" value="2"/>
</dbReference>
<evidence type="ECO:0000259" key="10">
    <source>
        <dbReference type="PROSITE" id="PS50112"/>
    </source>
</evidence>
<dbReference type="Pfam" id="PF00512">
    <property type="entry name" value="HisKA"/>
    <property type="match status" value="1"/>
</dbReference>
<dbReference type="SMART" id="SM00091">
    <property type="entry name" value="PAS"/>
    <property type="match status" value="2"/>
</dbReference>
<keyword evidence="7 12" id="KW-0067">ATP-binding</keyword>
<accession>A0ABY6ZEQ8</accession>
<proteinExistence type="predicted"/>
<name>A0ABY6ZEQ8_9BACL</name>
<evidence type="ECO:0000256" key="3">
    <source>
        <dbReference type="ARBA" id="ARBA00022553"/>
    </source>
</evidence>
<dbReference type="Gene3D" id="3.30.565.10">
    <property type="entry name" value="Histidine kinase-like ATPase, C-terminal domain"/>
    <property type="match status" value="1"/>
</dbReference>
<dbReference type="SUPFAM" id="SSF55785">
    <property type="entry name" value="PYP-like sensor domain (PAS domain)"/>
    <property type="match status" value="2"/>
</dbReference>
<keyword evidence="6" id="KW-0418">Kinase</keyword>
<dbReference type="PANTHER" id="PTHR43065:SF34">
    <property type="entry name" value="SPORULATION KINASE A"/>
    <property type="match status" value="1"/>
</dbReference>
<dbReference type="PROSITE" id="PS50113">
    <property type="entry name" value="PAC"/>
    <property type="match status" value="2"/>
</dbReference>
<dbReference type="SMART" id="SM00387">
    <property type="entry name" value="HATPase_c"/>
    <property type="match status" value="1"/>
</dbReference>
<dbReference type="InterPro" id="IPR029016">
    <property type="entry name" value="GAF-like_dom_sf"/>
</dbReference>
<dbReference type="InterPro" id="IPR000014">
    <property type="entry name" value="PAS"/>
</dbReference>
<dbReference type="EMBL" id="CP104067">
    <property type="protein sequence ID" value="WAH40625.1"/>
    <property type="molecule type" value="Genomic_DNA"/>
</dbReference>
<dbReference type="RefSeq" id="WP_268004524.1">
    <property type="nucleotide sequence ID" value="NZ_BSUT01000001.1"/>
</dbReference>
<keyword evidence="8" id="KW-0902">Two-component regulatory system</keyword>
<feature type="domain" description="Histidine kinase" evidence="9">
    <location>
        <begin position="475"/>
        <end position="679"/>
    </location>
</feature>
<dbReference type="InterPro" id="IPR005467">
    <property type="entry name" value="His_kinase_dom"/>
</dbReference>
<feature type="domain" description="PAS" evidence="10">
    <location>
        <begin position="331"/>
        <end position="369"/>
    </location>
</feature>
<dbReference type="InterPro" id="IPR000700">
    <property type="entry name" value="PAS-assoc_C"/>
</dbReference>
<keyword evidence="4" id="KW-0808">Transferase</keyword>
<dbReference type="SUPFAM" id="SSF47384">
    <property type="entry name" value="Homodimeric domain of signal transducing histidine kinase"/>
    <property type="match status" value="1"/>
</dbReference>
<dbReference type="Gene3D" id="1.10.287.130">
    <property type="match status" value="1"/>
</dbReference>
<dbReference type="Gene3D" id="3.30.450.20">
    <property type="entry name" value="PAS domain"/>
    <property type="match status" value="2"/>
</dbReference>
<dbReference type="InterPro" id="IPR036097">
    <property type="entry name" value="HisK_dim/P_sf"/>
</dbReference>
<evidence type="ECO:0000313" key="12">
    <source>
        <dbReference type="EMBL" id="WAH40625.1"/>
    </source>
</evidence>
<dbReference type="Pfam" id="PF02518">
    <property type="entry name" value="HATPase_c"/>
    <property type="match status" value="1"/>
</dbReference>
<reference evidence="12" key="1">
    <citation type="submission" date="2022-08" db="EMBL/GenBank/DDBJ databases">
        <title>Alicyclobacillus fastidiosus DSM 17978, complete genome.</title>
        <authorList>
            <person name="Wang Q."/>
            <person name="Cai R."/>
            <person name="Wang Z."/>
        </authorList>
    </citation>
    <scope>NUCLEOTIDE SEQUENCE</scope>
    <source>
        <strain evidence="12">DSM 17978</strain>
    </source>
</reference>